<feature type="region of interest" description="Disordered" evidence="7">
    <location>
        <begin position="64"/>
        <end position="105"/>
    </location>
</feature>
<dbReference type="EMBL" id="JAPDMQ010000233">
    <property type="protein sequence ID" value="KAK0529797.1"/>
    <property type="molecule type" value="Genomic_DNA"/>
</dbReference>
<feature type="region of interest" description="Disordered" evidence="7">
    <location>
        <begin position="329"/>
        <end position="383"/>
    </location>
</feature>
<evidence type="ECO:0000313" key="10">
    <source>
        <dbReference type="EMBL" id="KAK0529797.1"/>
    </source>
</evidence>
<dbReference type="AlphaFoldDB" id="A0AAN6JKH0"/>
<feature type="transmembrane region" description="Helical" evidence="8">
    <location>
        <begin position="124"/>
        <end position="144"/>
    </location>
</feature>
<proteinExistence type="inferred from homology"/>
<comment type="caution">
    <text evidence="10">The sequence shown here is derived from an EMBL/GenBank/DDBJ whole genome shotgun (WGS) entry which is preliminary data.</text>
</comment>
<sequence length="383" mass="42868">MDVLERLRQTPATKDIKTDTVFILAAAVWWTLLREVAVRLFLRPIAAKYVVSVSPDEVASAKAAPNSAAGAHPNGNGNGNGASNGANHASGAGKGTVISKRERRRQEHLQRRNEVRFSEQGWSVLYYSCSFLVGLYISVHQPWWPFNLKEFWTDYPEMTVDALLKYYYLAQTGFYVHQIFVLFSEARRKDHWQMFSHHIITVGLQAASFATHYHRVGVAIMLLLDPCDILLSAAKMLRYAGFQTVCDIFFGLFLVTWLMFRHILFNVVLHSAIVDVLMNPKADPKTGGYSTPVVTWTLIVMLAILQCILLIWFVMIVKVAYRVITGSGAADTRSDDEDDEELDLTEDTEEDGPVNGRPGGQQLEAAHSSSISAPTTRQRTSKA</sequence>
<dbReference type="GO" id="GO:0016020">
    <property type="term" value="C:membrane"/>
    <property type="evidence" value="ECO:0007669"/>
    <property type="project" value="UniProtKB-SubCell"/>
</dbReference>
<evidence type="ECO:0000313" key="11">
    <source>
        <dbReference type="Proteomes" id="UP001176521"/>
    </source>
</evidence>
<feature type="compositionally biased region" description="Polar residues" evidence="7">
    <location>
        <begin position="367"/>
        <end position="383"/>
    </location>
</feature>
<dbReference type="Pfam" id="PF03798">
    <property type="entry name" value="TRAM_LAG1_CLN8"/>
    <property type="match status" value="1"/>
</dbReference>
<feature type="transmembrane region" description="Helical" evidence="8">
    <location>
        <begin position="164"/>
        <end position="183"/>
    </location>
</feature>
<feature type="transmembrane region" description="Helical" evidence="8">
    <location>
        <begin position="249"/>
        <end position="273"/>
    </location>
</feature>
<keyword evidence="3 6" id="KW-0812">Transmembrane</keyword>
<evidence type="ECO:0000256" key="3">
    <source>
        <dbReference type="ARBA" id="ARBA00022692"/>
    </source>
</evidence>
<dbReference type="InterPro" id="IPR016439">
    <property type="entry name" value="Lag1/Lac1-like"/>
</dbReference>
<keyword evidence="10" id="KW-0012">Acyltransferase</keyword>
<dbReference type="PANTHER" id="PTHR12560">
    <property type="entry name" value="LONGEVITY ASSURANCE FACTOR 1 LAG1"/>
    <property type="match status" value="1"/>
</dbReference>
<protein>
    <submittedName>
        <fullName evidence="10">Sphingosine N-acyltransferase lag1</fullName>
        <ecNumber evidence="10">2.3.1.24</ecNumber>
    </submittedName>
</protein>
<dbReference type="Proteomes" id="UP001176521">
    <property type="component" value="Unassembled WGS sequence"/>
</dbReference>
<evidence type="ECO:0000256" key="1">
    <source>
        <dbReference type="ARBA" id="ARBA00004141"/>
    </source>
</evidence>
<feature type="compositionally biased region" description="Low complexity" evidence="7">
    <location>
        <begin position="64"/>
        <end position="75"/>
    </location>
</feature>
<dbReference type="GO" id="GO:0046513">
    <property type="term" value="P:ceramide biosynthetic process"/>
    <property type="evidence" value="ECO:0007669"/>
    <property type="project" value="InterPro"/>
</dbReference>
<reference evidence="10" key="1">
    <citation type="journal article" date="2023" name="PhytoFront">
        <title>Draft Genome Resources of Seven Strains of Tilletia horrida, Causal Agent of Kernel Smut of Rice.</title>
        <authorList>
            <person name="Khanal S."/>
            <person name="Antony Babu S."/>
            <person name="Zhou X.G."/>
        </authorList>
    </citation>
    <scope>NUCLEOTIDE SEQUENCE</scope>
    <source>
        <strain evidence="10">TX3</strain>
    </source>
</reference>
<evidence type="ECO:0000259" key="9">
    <source>
        <dbReference type="PROSITE" id="PS50922"/>
    </source>
</evidence>
<evidence type="ECO:0000256" key="7">
    <source>
        <dbReference type="SAM" id="MobiDB-lite"/>
    </source>
</evidence>
<gene>
    <name evidence="10" type="primary">lag1</name>
    <name evidence="10" type="ORF">OC842_004131</name>
</gene>
<keyword evidence="11" id="KW-1185">Reference proteome</keyword>
<dbReference type="PROSITE" id="PS50922">
    <property type="entry name" value="TLC"/>
    <property type="match status" value="1"/>
</dbReference>
<evidence type="ECO:0000256" key="4">
    <source>
        <dbReference type="ARBA" id="ARBA00022989"/>
    </source>
</evidence>
<keyword evidence="4 8" id="KW-1133">Transmembrane helix</keyword>
<dbReference type="GO" id="GO:0050291">
    <property type="term" value="F:sphingosine N-acyltransferase activity"/>
    <property type="evidence" value="ECO:0007669"/>
    <property type="project" value="UniProtKB-EC"/>
</dbReference>
<evidence type="ECO:0000256" key="2">
    <source>
        <dbReference type="ARBA" id="ARBA00009808"/>
    </source>
</evidence>
<evidence type="ECO:0000256" key="5">
    <source>
        <dbReference type="ARBA" id="ARBA00023136"/>
    </source>
</evidence>
<keyword evidence="5 6" id="KW-0472">Membrane</keyword>
<dbReference type="EC" id="2.3.1.24" evidence="10"/>
<name>A0AAN6JKH0_9BASI</name>
<feature type="compositionally biased region" description="Acidic residues" evidence="7">
    <location>
        <begin position="334"/>
        <end position="352"/>
    </location>
</feature>
<dbReference type="SMART" id="SM00724">
    <property type="entry name" value="TLC"/>
    <property type="match status" value="1"/>
</dbReference>
<feature type="transmembrane region" description="Helical" evidence="8">
    <location>
        <begin position="293"/>
        <end position="317"/>
    </location>
</feature>
<accession>A0AAN6JKH0</accession>
<evidence type="ECO:0000256" key="8">
    <source>
        <dbReference type="SAM" id="Phobius"/>
    </source>
</evidence>
<keyword evidence="10" id="KW-0808">Transferase</keyword>
<feature type="domain" description="TLC" evidence="9">
    <location>
        <begin position="115"/>
        <end position="325"/>
    </location>
</feature>
<comment type="similarity">
    <text evidence="2">Belongs to the sphingosine N-acyltransferase family.</text>
</comment>
<organism evidence="10 11">
    <name type="scientific">Tilletia horrida</name>
    <dbReference type="NCBI Taxonomy" id="155126"/>
    <lineage>
        <taxon>Eukaryota</taxon>
        <taxon>Fungi</taxon>
        <taxon>Dikarya</taxon>
        <taxon>Basidiomycota</taxon>
        <taxon>Ustilaginomycotina</taxon>
        <taxon>Exobasidiomycetes</taxon>
        <taxon>Tilletiales</taxon>
        <taxon>Tilletiaceae</taxon>
        <taxon>Tilletia</taxon>
    </lineage>
</organism>
<dbReference type="PANTHER" id="PTHR12560:SF0">
    <property type="entry name" value="LD18904P"/>
    <property type="match status" value="1"/>
</dbReference>
<dbReference type="InterPro" id="IPR006634">
    <property type="entry name" value="TLC-dom"/>
</dbReference>
<evidence type="ECO:0000256" key="6">
    <source>
        <dbReference type="PROSITE-ProRule" id="PRU00205"/>
    </source>
</evidence>
<comment type="subcellular location">
    <subcellularLocation>
        <location evidence="1">Membrane</location>
        <topology evidence="1">Multi-pass membrane protein</topology>
    </subcellularLocation>
</comment>
<feature type="transmembrane region" description="Helical" evidence="8">
    <location>
        <begin position="20"/>
        <end position="42"/>
    </location>
</feature>